<organism evidence="6 7">
    <name type="scientific">Leifsonia stereocauli</name>
    <dbReference type="NCBI Taxonomy" id="3134136"/>
    <lineage>
        <taxon>Bacteria</taxon>
        <taxon>Bacillati</taxon>
        <taxon>Actinomycetota</taxon>
        <taxon>Actinomycetes</taxon>
        <taxon>Micrococcales</taxon>
        <taxon>Microbacteriaceae</taxon>
        <taxon>Leifsonia</taxon>
    </lineage>
</organism>
<accession>A0ABU9W789</accession>
<protein>
    <submittedName>
        <fullName evidence="6">LacI family DNA-binding transcriptional regulator</fullName>
    </submittedName>
</protein>
<dbReference type="CDD" id="cd01392">
    <property type="entry name" value="HTH_LacI"/>
    <property type="match status" value="1"/>
</dbReference>
<dbReference type="InterPro" id="IPR046335">
    <property type="entry name" value="LacI/GalR-like_sensor"/>
</dbReference>
<dbReference type="GO" id="GO:0003677">
    <property type="term" value="F:DNA binding"/>
    <property type="evidence" value="ECO:0007669"/>
    <property type="project" value="UniProtKB-KW"/>
</dbReference>
<gene>
    <name evidence="6" type="ORF">WJX64_15050</name>
</gene>
<feature type="domain" description="HTH lacI-type" evidence="4">
    <location>
        <begin position="10"/>
        <end position="64"/>
    </location>
</feature>
<dbReference type="PROSITE" id="PS50932">
    <property type="entry name" value="HTH_LACI_2"/>
    <property type="match status" value="1"/>
</dbReference>
<dbReference type="Pfam" id="PF13377">
    <property type="entry name" value="Peripla_BP_3"/>
    <property type="match status" value="1"/>
</dbReference>
<dbReference type="InterPro" id="IPR010982">
    <property type="entry name" value="Lambda_DNA-bd_dom_sf"/>
</dbReference>
<name>A0ABU9W789_9MICO</name>
<dbReference type="Proteomes" id="UP001425155">
    <property type="component" value="Unassembled WGS sequence"/>
</dbReference>
<dbReference type="CDD" id="cd06267">
    <property type="entry name" value="PBP1_LacI_sugar_binding-like"/>
    <property type="match status" value="1"/>
</dbReference>
<evidence type="ECO:0000256" key="1">
    <source>
        <dbReference type="ARBA" id="ARBA00023015"/>
    </source>
</evidence>
<dbReference type="SUPFAM" id="SSF47413">
    <property type="entry name" value="lambda repressor-like DNA-binding domains"/>
    <property type="match status" value="1"/>
</dbReference>
<dbReference type="PANTHER" id="PTHR30146:SF109">
    <property type="entry name" value="HTH-TYPE TRANSCRIPTIONAL REGULATOR GALS"/>
    <property type="match status" value="1"/>
</dbReference>
<dbReference type="InterPro" id="IPR028082">
    <property type="entry name" value="Peripla_BP_I"/>
</dbReference>
<feature type="domain" description="HTH cro/C1-type" evidence="5">
    <location>
        <begin position="11"/>
        <end position="58"/>
    </location>
</feature>
<evidence type="ECO:0000256" key="2">
    <source>
        <dbReference type="ARBA" id="ARBA00023125"/>
    </source>
</evidence>
<keyword evidence="7" id="KW-1185">Reference proteome</keyword>
<comment type="caution">
    <text evidence="6">The sequence shown here is derived from an EMBL/GenBank/DDBJ whole genome shotgun (WGS) entry which is preliminary data.</text>
</comment>
<dbReference type="PROSITE" id="PS50943">
    <property type="entry name" value="HTH_CROC1"/>
    <property type="match status" value="1"/>
</dbReference>
<dbReference type="RefSeq" id="WP_342115553.1">
    <property type="nucleotide sequence ID" value="NZ_JBCAUN010000003.1"/>
</dbReference>
<dbReference type="PROSITE" id="PS00356">
    <property type="entry name" value="HTH_LACI_1"/>
    <property type="match status" value="1"/>
</dbReference>
<dbReference type="Gene3D" id="1.10.260.40">
    <property type="entry name" value="lambda repressor-like DNA-binding domains"/>
    <property type="match status" value="1"/>
</dbReference>
<evidence type="ECO:0000256" key="3">
    <source>
        <dbReference type="ARBA" id="ARBA00023163"/>
    </source>
</evidence>
<keyword evidence="1" id="KW-0805">Transcription regulation</keyword>
<sequence>MTSTPHRARATMSDVAAASGVSLKTVSRVVNGVGYVSAETLETVQAAIEQLGFRRNEFARQLRQGTTATIGLVLEDVADPFYSVLTRAVEDVALAQDYLLLSASSAEDAARSRRIIESFSSRGADGLIIAPARGTDPAFLQAELDAGCSMVFVDRPVPGIRADTVLADNRRGAASGAAHLIGHGHRRIAFFGDAASVYTATERLAGYRDALTAAGIDHDDQLVVMAVPHAEGNAAVIDSVLDQDDPPTAIFAGNNRWSVLLLRHLKARGTRPLPAFLGFDDFELGDVLDPGITVIAQDPAAMGQLAAELLLRRVSGDDRPTQHIQLETRLIARGSGEIAGPFTARPSSAS</sequence>
<evidence type="ECO:0000259" key="4">
    <source>
        <dbReference type="PROSITE" id="PS50932"/>
    </source>
</evidence>
<reference evidence="6 7" key="1">
    <citation type="submission" date="2024-03" db="EMBL/GenBank/DDBJ databases">
        <title>YIM 134122 draft genome.</title>
        <authorList>
            <person name="Zuo S."/>
            <person name="Xiong L."/>
        </authorList>
    </citation>
    <scope>NUCLEOTIDE SEQUENCE [LARGE SCALE GENOMIC DNA]</scope>
    <source>
        <strain evidence="6 7">YIM 134122</strain>
    </source>
</reference>
<dbReference type="EMBL" id="JBCLVG010000003">
    <property type="protein sequence ID" value="MEN1947874.1"/>
    <property type="molecule type" value="Genomic_DNA"/>
</dbReference>
<evidence type="ECO:0000313" key="6">
    <source>
        <dbReference type="EMBL" id="MEN1947874.1"/>
    </source>
</evidence>
<dbReference type="Pfam" id="PF00356">
    <property type="entry name" value="LacI"/>
    <property type="match status" value="1"/>
</dbReference>
<dbReference type="Gene3D" id="3.40.50.2300">
    <property type="match status" value="2"/>
</dbReference>
<proteinExistence type="predicted"/>
<evidence type="ECO:0000313" key="7">
    <source>
        <dbReference type="Proteomes" id="UP001425155"/>
    </source>
</evidence>
<dbReference type="PANTHER" id="PTHR30146">
    <property type="entry name" value="LACI-RELATED TRANSCRIPTIONAL REPRESSOR"/>
    <property type="match status" value="1"/>
</dbReference>
<dbReference type="SUPFAM" id="SSF53822">
    <property type="entry name" value="Periplasmic binding protein-like I"/>
    <property type="match status" value="1"/>
</dbReference>
<dbReference type="SMART" id="SM00354">
    <property type="entry name" value="HTH_LACI"/>
    <property type="match status" value="1"/>
</dbReference>
<keyword evidence="3" id="KW-0804">Transcription</keyword>
<evidence type="ECO:0000259" key="5">
    <source>
        <dbReference type="PROSITE" id="PS50943"/>
    </source>
</evidence>
<dbReference type="InterPro" id="IPR000843">
    <property type="entry name" value="HTH_LacI"/>
</dbReference>
<keyword evidence="2 6" id="KW-0238">DNA-binding</keyword>
<dbReference type="InterPro" id="IPR001387">
    <property type="entry name" value="Cro/C1-type_HTH"/>
</dbReference>